<evidence type="ECO:0000313" key="1">
    <source>
        <dbReference type="EMBL" id="JAA71961.1"/>
    </source>
</evidence>
<sequence length="122" mass="13720">MREVPPGAKSHARCTPETGTNVMLTIYLISDLIAPFSRTLFANRLFCTAAQNSLLQMEITPSVDFFRKNNQHSGDQCQLEVSEKTFRIGEYDTCSIENIPQVLECSDISLTRSTGKQEVRCK</sequence>
<proteinExistence type="evidence at transcript level"/>
<accession>A0A0K8RLI8</accession>
<reference evidence="1" key="1">
    <citation type="submission" date="2012-12" db="EMBL/GenBank/DDBJ databases">
        <title>Identification and characterization of a phenylalanine ammonia-lyase gene family in Isatis indigotica Fort.</title>
        <authorList>
            <person name="Liu Q."/>
            <person name="Chen J."/>
            <person name="Zhou X."/>
            <person name="Di P."/>
            <person name="Xiao Y."/>
            <person name="Xuan H."/>
            <person name="Zhang L."/>
            <person name="Chen W."/>
        </authorList>
    </citation>
    <scope>NUCLEOTIDE SEQUENCE</scope>
    <source>
        <tissue evidence="1">Salivary gland</tissue>
    </source>
</reference>
<protein>
    <submittedName>
        <fullName evidence="1">Putative ixodes 10 kDa peptide protein</fullName>
    </submittedName>
</protein>
<dbReference type="EMBL" id="GADI01001847">
    <property type="protein sequence ID" value="JAA71961.1"/>
    <property type="molecule type" value="mRNA"/>
</dbReference>
<organism evidence="1">
    <name type="scientific">Ixodes ricinus</name>
    <name type="common">Common tick</name>
    <name type="synonym">Acarus ricinus</name>
    <dbReference type="NCBI Taxonomy" id="34613"/>
    <lineage>
        <taxon>Eukaryota</taxon>
        <taxon>Metazoa</taxon>
        <taxon>Ecdysozoa</taxon>
        <taxon>Arthropoda</taxon>
        <taxon>Chelicerata</taxon>
        <taxon>Arachnida</taxon>
        <taxon>Acari</taxon>
        <taxon>Parasitiformes</taxon>
        <taxon>Ixodida</taxon>
        <taxon>Ixodoidea</taxon>
        <taxon>Ixodidae</taxon>
        <taxon>Ixodinae</taxon>
        <taxon>Ixodes</taxon>
    </lineage>
</organism>
<name>A0A0K8RLI8_IXORI</name>
<dbReference type="AlphaFoldDB" id="A0A0K8RLI8"/>